<dbReference type="GO" id="GO:0016491">
    <property type="term" value="F:oxidoreductase activity"/>
    <property type="evidence" value="ECO:0007669"/>
    <property type="project" value="UniProtKB-KW"/>
</dbReference>
<keyword evidence="3" id="KW-1185">Reference proteome</keyword>
<dbReference type="RefSeq" id="WP_249863747.1">
    <property type="nucleotide sequence ID" value="NZ_CP027059.1"/>
</dbReference>
<reference evidence="2" key="1">
    <citation type="submission" date="2018-02" db="EMBL/GenBank/DDBJ databases">
        <authorList>
            <person name="Kim S.-K."/>
            <person name="Jung H.-I."/>
            <person name="Lee S.-W."/>
        </authorList>
    </citation>
    <scope>NUCLEOTIDE SEQUENCE</scope>
    <source>
        <strain evidence="2">SK3146</strain>
    </source>
</reference>
<dbReference type="Pfam" id="PF01266">
    <property type="entry name" value="DAO"/>
    <property type="match status" value="1"/>
</dbReference>
<dbReference type="PANTHER" id="PTHR13847">
    <property type="entry name" value="SARCOSINE DEHYDROGENASE-RELATED"/>
    <property type="match status" value="1"/>
</dbReference>
<sequence length="409" mass="45853">MDFSTGKLLWPDTLSPSPRYPALEEDIACDVLIIGGGVAGALCSYYLNKSDVRAVLVDKRTVCSGSSSANTGMLQYANDKSLTSCIHTFGEKDGARFYRLCRQAVGELGRISSELDANPEFRKRSSLYVATEDKDVDALKKEYELLKAYGYPVQYWEPETIARHFSFAKPGAIFSEGDADFNPYRFVVYLIRSLHRQGLRVYEHTEVASHVAERDRVIFRTKNGRTITARHAVIATGYEAQKLKKNHNAVAESTYAIATQRLRAFPGWHEQCLIWETARPFLYIRTTMDNRIVVGGLDDAARSAEQRDSRLPGKRDALLAEAVKLFPALEGLRAEYFWSAAFCSTHDGLPLIGPQEEFPHCYFALGYGGNGTVYCTIAAQIISSLITNGSHPDMHLFRFDRPRRDPGHL</sequence>
<dbReference type="Proteomes" id="UP001057134">
    <property type="component" value="Chromosome"/>
</dbReference>
<dbReference type="SUPFAM" id="SSF51905">
    <property type="entry name" value="FAD/NAD(P)-binding domain"/>
    <property type="match status" value="1"/>
</dbReference>
<feature type="domain" description="FAD dependent oxidoreductase" evidence="1">
    <location>
        <begin position="30"/>
        <end position="384"/>
    </location>
</feature>
<dbReference type="InterPro" id="IPR006076">
    <property type="entry name" value="FAD-dep_OxRdtase"/>
</dbReference>
<evidence type="ECO:0000313" key="3">
    <source>
        <dbReference type="Proteomes" id="UP001057134"/>
    </source>
</evidence>
<evidence type="ECO:0000259" key="1">
    <source>
        <dbReference type="Pfam" id="PF01266"/>
    </source>
</evidence>
<dbReference type="InterPro" id="IPR036188">
    <property type="entry name" value="FAD/NAD-bd_sf"/>
</dbReference>
<gene>
    <name evidence="2" type="primary">puuB</name>
    <name evidence="2" type="ORF">SK3146_00671</name>
</gene>
<accession>A0ABY4RHK6</accession>
<protein>
    <submittedName>
        <fullName evidence="2">Gamma-glutamylputrescine oxidoreductase</fullName>
        <ecNumber evidence="2">1.4.3.-</ecNumber>
    </submittedName>
</protein>
<name>A0ABY4RHK6_9BACL</name>
<dbReference type="EMBL" id="CP027059">
    <property type="protein sequence ID" value="UQZ81515.1"/>
    <property type="molecule type" value="Genomic_DNA"/>
</dbReference>
<dbReference type="Gene3D" id="3.50.50.60">
    <property type="entry name" value="FAD/NAD(P)-binding domain"/>
    <property type="match status" value="1"/>
</dbReference>
<dbReference type="Gene3D" id="3.30.9.10">
    <property type="entry name" value="D-Amino Acid Oxidase, subunit A, domain 2"/>
    <property type="match status" value="1"/>
</dbReference>
<proteinExistence type="predicted"/>
<reference evidence="2" key="2">
    <citation type="journal article" date="2021" name="J Anim Sci Technol">
        <title>Complete genome sequence of Paenibacillus konkukensis sp. nov. SK3146 as a potential probiotic strain.</title>
        <authorList>
            <person name="Jung H.I."/>
            <person name="Park S."/>
            <person name="Niu K.M."/>
            <person name="Lee S.W."/>
            <person name="Kothari D."/>
            <person name="Yi K.J."/>
            <person name="Kim S.K."/>
        </authorList>
    </citation>
    <scope>NUCLEOTIDE SEQUENCE</scope>
    <source>
        <strain evidence="2">SK3146</strain>
    </source>
</reference>
<organism evidence="2 3">
    <name type="scientific">Paenibacillus konkukensis</name>
    <dbReference type="NCBI Taxonomy" id="2020716"/>
    <lineage>
        <taxon>Bacteria</taxon>
        <taxon>Bacillati</taxon>
        <taxon>Bacillota</taxon>
        <taxon>Bacilli</taxon>
        <taxon>Bacillales</taxon>
        <taxon>Paenibacillaceae</taxon>
        <taxon>Paenibacillus</taxon>
    </lineage>
</organism>
<evidence type="ECO:0000313" key="2">
    <source>
        <dbReference type="EMBL" id="UQZ81515.1"/>
    </source>
</evidence>
<dbReference type="PANTHER" id="PTHR13847:SF201">
    <property type="entry name" value="PUTATIBE OXIDOREDUCTASE"/>
    <property type="match status" value="1"/>
</dbReference>
<keyword evidence="2" id="KW-0560">Oxidoreductase</keyword>
<dbReference type="EC" id="1.4.3.-" evidence="2"/>